<dbReference type="EMBL" id="LFJN01000007">
    <property type="protein sequence ID" value="KPI42311.1"/>
    <property type="molecule type" value="Genomic_DNA"/>
</dbReference>
<dbReference type="VEuPathDB" id="FungiDB:AB675_9558"/>
<dbReference type="AlphaFoldDB" id="A0A0N0NP38"/>
<proteinExistence type="predicted"/>
<gene>
    <name evidence="2" type="ORF">AB675_9558</name>
</gene>
<keyword evidence="1" id="KW-0472">Membrane</keyword>
<dbReference type="Proteomes" id="UP000038010">
    <property type="component" value="Unassembled WGS sequence"/>
</dbReference>
<accession>A0A0N0NP38</accession>
<keyword evidence="3" id="KW-1185">Reference proteome</keyword>
<keyword evidence="1" id="KW-0812">Transmembrane</keyword>
<dbReference type="GeneID" id="28741982"/>
<sequence>MGCFQARQPLVMTDWSTMRVFSNGTDTYETDGSHASLAQSLSKQPPYQVFSSHVDFLRNNSAFGNTTKIFAFDTPNASTGIVWIKPTTRDYADEVENPIWSVTAATLTATWAMVDINATSDACVGSTYSAIKKAHHDAVFDISYRRTKPIEIASEWSQRLAQTAYEMQSSDLVNWNNNTNVTISQQSIAPTFALGLATIAYPYIDSGYPISVNSDGVTDSFIPSSDSKYTHIPLKAGTSYLEDFMDYLPKYVDYVSTTARNTLGSFSRYFFVVDNTDNSTTTDLSNLETMVITTYRRGIGYSPETRTVKFALVIIGLYCLVALIHIVWILTSGKASTSWNSVSELVMLALNSRMPEGIENTSVGVNSRKTFEEKVGIRANEVGSLELSYLGQKGSAEGRVAVNREY</sequence>
<dbReference type="RefSeq" id="XP_018002274.1">
    <property type="nucleotide sequence ID" value="XM_018150102.1"/>
</dbReference>
<comment type="caution">
    <text evidence="2">The sequence shown here is derived from an EMBL/GenBank/DDBJ whole genome shotgun (WGS) entry which is preliminary data.</text>
</comment>
<name>A0A0N0NP38_9EURO</name>
<evidence type="ECO:0000313" key="3">
    <source>
        <dbReference type="Proteomes" id="UP000038010"/>
    </source>
</evidence>
<evidence type="ECO:0000256" key="1">
    <source>
        <dbReference type="SAM" id="Phobius"/>
    </source>
</evidence>
<feature type="transmembrane region" description="Helical" evidence="1">
    <location>
        <begin position="310"/>
        <end position="330"/>
    </location>
</feature>
<protein>
    <submittedName>
        <fullName evidence="2">Uncharacterized protein</fullName>
    </submittedName>
</protein>
<evidence type="ECO:0000313" key="2">
    <source>
        <dbReference type="EMBL" id="KPI42311.1"/>
    </source>
</evidence>
<reference evidence="2 3" key="1">
    <citation type="submission" date="2015-06" db="EMBL/GenBank/DDBJ databases">
        <title>Draft genome of the ant-associated black yeast Phialophora attae CBS 131958.</title>
        <authorList>
            <person name="Moreno L.F."/>
            <person name="Stielow B.J."/>
            <person name="de Hoog S."/>
            <person name="Vicente V.A."/>
            <person name="Weiss V.A."/>
            <person name="de Vries M."/>
            <person name="Cruz L.M."/>
            <person name="Souza E.M."/>
        </authorList>
    </citation>
    <scope>NUCLEOTIDE SEQUENCE [LARGE SCALE GENOMIC DNA]</scope>
    <source>
        <strain evidence="2 3">CBS 131958</strain>
    </source>
</reference>
<dbReference type="OrthoDB" id="5342924at2759"/>
<keyword evidence="1" id="KW-1133">Transmembrane helix</keyword>
<organism evidence="2 3">
    <name type="scientific">Cyphellophora attinorum</name>
    <dbReference type="NCBI Taxonomy" id="1664694"/>
    <lineage>
        <taxon>Eukaryota</taxon>
        <taxon>Fungi</taxon>
        <taxon>Dikarya</taxon>
        <taxon>Ascomycota</taxon>
        <taxon>Pezizomycotina</taxon>
        <taxon>Eurotiomycetes</taxon>
        <taxon>Chaetothyriomycetidae</taxon>
        <taxon>Chaetothyriales</taxon>
        <taxon>Cyphellophoraceae</taxon>
        <taxon>Cyphellophora</taxon>
    </lineage>
</organism>